<organism evidence="9 10">
    <name type="scientific">Cudoniella acicularis</name>
    <dbReference type="NCBI Taxonomy" id="354080"/>
    <lineage>
        <taxon>Eukaryota</taxon>
        <taxon>Fungi</taxon>
        <taxon>Dikarya</taxon>
        <taxon>Ascomycota</taxon>
        <taxon>Pezizomycotina</taxon>
        <taxon>Leotiomycetes</taxon>
        <taxon>Helotiales</taxon>
        <taxon>Tricladiaceae</taxon>
        <taxon>Cudoniella</taxon>
    </lineage>
</organism>
<feature type="compositionally biased region" description="Low complexity" evidence="6">
    <location>
        <begin position="290"/>
        <end position="302"/>
    </location>
</feature>
<evidence type="ECO:0000256" key="6">
    <source>
        <dbReference type="SAM" id="MobiDB-lite"/>
    </source>
</evidence>
<evidence type="ECO:0000256" key="5">
    <source>
        <dbReference type="ARBA" id="ARBA00038359"/>
    </source>
</evidence>
<feature type="transmembrane region" description="Helical" evidence="7">
    <location>
        <begin position="23"/>
        <end position="42"/>
    </location>
</feature>
<feature type="domain" description="Rhodopsin" evidence="8">
    <location>
        <begin position="42"/>
        <end position="279"/>
    </location>
</feature>
<gene>
    <name evidence="9" type="ORF">G7Y89_g95</name>
</gene>
<keyword evidence="3 7" id="KW-1133">Transmembrane helix</keyword>
<evidence type="ECO:0000256" key="4">
    <source>
        <dbReference type="ARBA" id="ARBA00023136"/>
    </source>
</evidence>
<reference evidence="9 10" key="1">
    <citation type="submission" date="2020-03" db="EMBL/GenBank/DDBJ databases">
        <title>Draft Genome Sequence of Cudoniella acicularis.</title>
        <authorList>
            <person name="Buettner E."/>
            <person name="Kellner H."/>
        </authorList>
    </citation>
    <scope>NUCLEOTIDE SEQUENCE [LARGE SCALE GENOMIC DNA]</scope>
    <source>
        <strain evidence="9 10">DSM 108380</strain>
    </source>
</reference>
<sequence length="408" mass="44931">MEARAAAAACLPDIPSDVANRRMFAWVATTLVLVLAVISYVLRAWARKKSFQPFKWDDYLMGIGLLITLEPAICEYMLMSNGLGHHICNVSAEQKYRFARITFALQRANQPALCCIKTSILLFYMRLFPSRKFKYFAWANIAYTIIWGIVSWCVNLTVCTPVAYYYDKTIIGGSCKDQVVSGMANGAFSLLGDLFILALPIPMVWGLQVNMRRKVALCGIFLLGGLTCISSAIRLSALLTFTPLDATYTQVYASGWTFMEMGFAVIGGNLPLLKPLFERFFRLRTGATTNSNSKSNSHSRSNFPTYGSQSQANISSKGRGGFAGMGKSVDAEGFERISDDLSDGRSKTNSERDIELGDRTILVKKDVTVVKEVIVPGEGGTTPREKEFSGVVIGTGGSVGRQESFYRP</sequence>
<dbReference type="InterPro" id="IPR049326">
    <property type="entry name" value="Rhodopsin_dom_fungi"/>
</dbReference>
<evidence type="ECO:0000259" key="8">
    <source>
        <dbReference type="Pfam" id="PF20684"/>
    </source>
</evidence>
<dbReference type="OrthoDB" id="5273647at2759"/>
<name>A0A8H4RZE9_9HELO</name>
<accession>A0A8H4RZE9</accession>
<feature type="transmembrane region" description="Helical" evidence="7">
    <location>
        <begin position="251"/>
        <end position="273"/>
    </location>
</feature>
<evidence type="ECO:0000313" key="10">
    <source>
        <dbReference type="Proteomes" id="UP000566819"/>
    </source>
</evidence>
<proteinExistence type="inferred from homology"/>
<evidence type="ECO:0000256" key="2">
    <source>
        <dbReference type="ARBA" id="ARBA00022692"/>
    </source>
</evidence>
<evidence type="ECO:0000256" key="3">
    <source>
        <dbReference type="ARBA" id="ARBA00022989"/>
    </source>
</evidence>
<evidence type="ECO:0000313" key="9">
    <source>
        <dbReference type="EMBL" id="KAF4638001.1"/>
    </source>
</evidence>
<feature type="transmembrane region" description="Helical" evidence="7">
    <location>
        <begin position="186"/>
        <end position="205"/>
    </location>
</feature>
<dbReference type="Pfam" id="PF20684">
    <property type="entry name" value="Fung_rhodopsin"/>
    <property type="match status" value="1"/>
</dbReference>
<dbReference type="AlphaFoldDB" id="A0A8H4RZE9"/>
<dbReference type="PANTHER" id="PTHR33048">
    <property type="entry name" value="PTH11-LIKE INTEGRAL MEMBRANE PROTEIN (AFU_ORTHOLOGUE AFUA_5G11245)"/>
    <property type="match status" value="1"/>
</dbReference>
<keyword evidence="10" id="KW-1185">Reference proteome</keyword>
<evidence type="ECO:0000256" key="7">
    <source>
        <dbReference type="SAM" id="Phobius"/>
    </source>
</evidence>
<dbReference type="GO" id="GO:0016020">
    <property type="term" value="C:membrane"/>
    <property type="evidence" value="ECO:0007669"/>
    <property type="project" value="UniProtKB-SubCell"/>
</dbReference>
<feature type="compositionally biased region" description="Polar residues" evidence="6">
    <location>
        <begin position="303"/>
        <end position="316"/>
    </location>
</feature>
<comment type="subcellular location">
    <subcellularLocation>
        <location evidence="1">Membrane</location>
        <topology evidence="1">Multi-pass membrane protein</topology>
    </subcellularLocation>
</comment>
<dbReference type="EMBL" id="JAAMPI010000003">
    <property type="protein sequence ID" value="KAF4638001.1"/>
    <property type="molecule type" value="Genomic_DNA"/>
</dbReference>
<keyword evidence="4 7" id="KW-0472">Membrane</keyword>
<dbReference type="InterPro" id="IPR052337">
    <property type="entry name" value="SAT4-like"/>
</dbReference>
<feature type="transmembrane region" description="Helical" evidence="7">
    <location>
        <begin position="217"/>
        <end position="239"/>
    </location>
</feature>
<dbReference type="PANTHER" id="PTHR33048:SF47">
    <property type="entry name" value="INTEGRAL MEMBRANE PROTEIN-RELATED"/>
    <property type="match status" value="1"/>
</dbReference>
<keyword evidence="2 7" id="KW-0812">Transmembrane</keyword>
<dbReference type="Proteomes" id="UP000566819">
    <property type="component" value="Unassembled WGS sequence"/>
</dbReference>
<comment type="caution">
    <text evidence="9">The sequence shown here is derived from an EMBL/GenBank/DDBJ whole genome shotgun (WGS) entry which is preliminary data.</text>
</comment>
<comment type="similarity">
    <text evidence="5">Belongs to the SAT4 family.</text>
</comment>
<feature type="transmembrane region" description="Helical" evidence="7">
    <location>
        <begin position="135"/>
        <end position="166"/>
    </location>
</feature>
<evidence type="ECO:0000256" key="1">
    <source>
        <dbReference type="ARBA" id="ARBA00004141"/>
    </source>
</evidence>
<feature type="region of interest" description="Disordered" evidence="6">
    <location>
        <begin position="288"/>
        <end position="321"/>
    </location>
</feature>
<protein>
    <recommendedName>
        <fullName evidence="8">Rhodopsin domain-containing protein</fullName>
    </recommendedName>
</protein>